<dbReference type="HOGENOM" id="CLU_013748_3_1_2"/>
<dbReference type="GO" id="GO:0030976">
    <property type="term" value="F:thiamine pyrophosphate binding"/>
    <property type="evidence" value="ECO:0007669"/>
    <property type="project" value="InterPro"/>
</dbReference>
<dbReference type="Gene3D" id="3.40.50.1220">
    <property type="entry name" value="TPP-binding domain"/>
    <property type="match status" value="1"/>
</dbReference>
<keyword evidence="2 3" id="KW-0786">Thiamine pyrophosphate</keyword>
<dbReference type="GO" id="GO:0000287">
    <property type="term" value="F:magnesium ion binding"/>
    <property type="evidence" value="ECO:0007669"/>
    <property type="project" value="InterPro"/>
</dbReference>
<dbReference type="PANTHER" id="PTHR18968:SF13">
    <property type="entry name" value="ACETOLACTATE SYNTHASE CATALYTIC SUBUNIT, MITOCHONDRIAL"/>
    <property type="match status" value="1"/>
</dbReference>
<dbReference type="GeneID" id="1441890"/>
<dbReference type="GO" id="GO:0003984">
    <property type="term" value="F:acetolactate synthase activity"/>
    <property type="evidence" value="ECO:0007669"/>
    <property type="project" value="TreeGrafter"/>
</dbReference>
<dbReference type="GO" id="GO:0050660">
    <property type="term" value="F:flavin adenine dinucleotide binding"/>
    <property type="evidence" value="ECO:0007669"/>
    <property type="project" value="TreeGrafter"/>
</dbReference>
<sequence length="500" mass="55880">MKASEIFAKTLEEHELYPVYGNPGTTEIPMLSFVKDYRLTLHDSISVAMADAVSQYSGRPAVVNLHSLPGISNSMAFIYSAFKNNSPIIITAGQQDRRHLIYDPLLSGDQVDMVSPYVKYAYEVRMPSEIPEAMKRAYEIAMTPPYGPVFLSFPMDLMDEDAEYHSSEFYSTPGIAIDEDIVKSIMDRVNSARKVAIVYGYEVDLYGAMDLAREFSTKLNVPVFSEPWSQGSCCYRDQNFVRDLPPAMAAIDAILSTFDLVLFIGSDIFVYPYTPAEALRNVEAYFISTRPTHFAGHSIISDPRSFLSVALKYAKKKENYKIAMGGGNEVAEEEIKMIHDYFKGYTAIDEAVTASGAVRKYFADGPKSYYTSRGGPLGWGDAATVGISALQERTLGIIGDGAFMYTVQSLWTASRYGMPSKFVVLRNNAYNILRSYSKAFGYGIEDADFLKLEYDPVKVSEGLGVEARVYASIDDIKWLKEEKKAKVLVIDTDQRIPEMF</sequence>
<dbReference type="KEGG" id="tvo:TVG0799969"/>
<dbReference type="AlphaFoldDB" id="Q97AL2"/>
<feature type="domain" description="Thiamine pyrophosphate enzyme central" evidence="4">
    <location>
        <begin position="183"/>
        <end position="297"/>
    </location>
</feature>
<evidence type="ECO:0000259" key="4">
    <source>
        <dbReference type="Pfam" id="PF00205"/>
    </source>
</evidence>
<feature type="domain" description="Thiamine pyrophosphate enzyme TPP-binding" evidence="5">
    <location>
        <begin position="362"/>
        <end position="477"/>
    </location>
</feature>
<accession>Q97AL2</accession>
<dbReference type="GO" id="GO:0044272">
    <property type="term" value="P:sulfur compound biosynthetic process"/>
    <property type="evidence" value="ECO:0007669"/>
    <property type="project" value="UniProtKB-ARBA"/>
</dbReference>
<evidence type="ECO:0000313" key="7">
    <source>
        <dbReference type="EMBL" id="BAB59940.1"/>
    </source>
</evidence>
<dbReference type="OrthoDB" id="6837at2157"/>
<evidence type="ECO:0000259" key="5">
    <source>
        <dbReference type="Pfam" id="PF02775"/>
    </source>
</evidence>
<dbReference type="InterPro" id="IPR029035">
    <property type="entry name" value="DHS-like_NAD/FAD-binding_dom"/>
</dbReference>
<dbReference type="CDD" id="cd07035">
    <property type="entry name" value="TPP_PYR_POX_like"/>
    <property type="match status" value="1"/>
</dbReference>
<dbReference type="PANTHER" id="PTHR18968">
    <property type="entry name" value="THIAMINE PYROPHOSPHATE ENZYMES"/>
    <property type="match status" value="1"/>
</dbReference>
<dbReference type="eggNOG" id="arCOG03656">
    <property type="taxonomic scope" value="Archaea"/>
</dbReference>
<dbReference type="InterPro" id="IPR012000">
    <property type="entry name" value="Thiamin_PyroP_enz_cen_dom"/>
</dbReference>
<feature type="domain" description="Thiamine pyrophosphate enzyme N-terminal TPP-binding" evidence="6">
    <location>
        <begin position="1"/>
        <end position="99"/>
    </location>
</feature>
<comment type="similarity">
    <text evidence="1 3">Belongs to the TPP enzyme family.</text>
</comment>
<dbReference type="Proteomes" id="UP000001017">
    <property type="component" value="Chromosome"/>
</dbReference>
<dbReference type="GO" id="GO:0005948">
    <property type="term" value="C:acetolactate synthase complex"/>
    <property type="evidence" value="ECO:0007669"/>
    <property type="project" value="TreeGrafter"/>
</dbReference>
<evidence type="ECO:0000256" key="3">
    <source>
        <dbReference type="RuleBase" id="RU362132"/>
    </source>
</evidence>
<reference evidence="7 8" key="1">
    <citation type="journal article" date="1999" name="Proc. Jpn. Acad.">
        <title>Determination of the complete genomic DNA sequence of Thermoplasma volvanium GSS1.</title>
        <authorList>
            <person name="Kawashima T."/>
            <person name="Yamamoto Y."/>
            <person name="Aramaki H."/>
            <person name="Nunoshiba T."/>
            <person name="Kawamoto T."/>
            <person name="Watanabe K."/>
            <person name="Yamazaki M."/>
            <person name="Kanehori K."/>
            <person name="Amano N."/>
            <person name="Ohya Y."/>
            <person name="Makino K."/>
            <person name="Suzuki M."/>
        </authorList>
    </citation>
    <scope>NUCLEOTIDE SEQUENCE [LARGE SCALE GENOMIC DNA]</scope>
    <source>
        <strain evidence="8">ATCC 51530 / DSM 4299 / JCM 9571 / NBRC 15438 / GSS1</strain>
    </source>
</reference>
<dbReference type="Pfam" id="PF02776">
    <property type="entry name" value="TPP_enzyme_N"/>
    <property type="match status" value="1"/>
</dbReference>
<evidence type="ECO:0000313" key="8">
    <source>
        <dbReference type="Proteomes" id="UP000001017"/>
    </source>
</evidence>
<dbReference type="STRING" id="273116.gene:9381588"/>
<dbReference type="EMBL" id="BA000011">
    <property type="protein sequence ID" value="BAB59940.1"/>
    <property type="molecule type" value="Genomic_DNA"/>
</dbReference>
<dbReference type="PhylomeDB" id="Q97AL2"/>
<proteinExistence type="inferred from homology"/>
<organism evidence="7 8">
    <name type="scientific">Thermoplasma volcanium (strain ATCC 51530 / DSM 4299 / JCM 9571 / NBRC 15438 / GSS1)</name>
    <dbReference type="NCBI Taxonomy" id="273116"/>
    <lineage>
        <taxon>Archaea</taxon>
        <taxon>Methanobacteriati</taxon>
        <taxon>Thermoplasmatota</taxon>
        <taxon>Thermoplasmata</taxon>
        <taxon>Thermoplasmatales</taxon>
        <taxon>Thermoplasmataceae</taxon>
        <taxon>Thermoplasma</taxon>
    </lineage>
</organism>
<dbReference type="GO" id="GO:0009097">
    <property type="term" value="P:isoleucine biosynthetic process"/>
    <property type="evidence" value="ECO:0007669"/>
    <property type="project" value="TreeGrafter"/>
</dbReference>
<dbReference type="PaxDb" id="273116-14325014"/>
<dbReference type="CDD" id="cd02002">
    <property type="entry name" value="TPP_BFDC"/>
    <property type="match status" value="1"/>
</dbReference>
<protein>
    <submittedName>
        <fullName evidence="7">Benzoylformate decarboxylase</fullName>
    </submittedName>
</protein>
<name>Q97AL2_THEVO</name>
<evidence type="ECO:0000256" key="1">
    <source>
        <dbReference type="ARBA" id="ARBA00007812"/>
    </source>
</evidence>
<dbReference type="InterPro" id="IPR045229">
    <property type="entry name" value="TPP_enz"/>
</dbReference>
<dbReference type="SUPFAM" id="SSF52518">
    <property type="entry name" value="Thiamin diphosphate-binding fold (THDP-binding)"/>
    <property type="match status" value="2"/>
</dbReference>
<reference evidence="7 8" key="2">
    <citation type="journal article" date="2000" name="Proc. Natl. Acad. Sci. U.S.A.">
        <title>Archaeal adaptation to higher temperatures revealed by genomic sequence of Thermoplasma volcanium.</title>
        <authorList>
            <person name="Kawashima T."/>
            <person name="Amano N."/>
            <person name="Koike H."/>
            <person name="Makino S."/>
            <person name="Higuchi S."/>
            <person name="Kawashima-Ohya Y."/>
            <person name="Watanabe K."/>
            <person name="Yamazaki M."/>
            <person name="Kanehori K."/>
            <person name="Kawamoto T."/>
            <person name="Nunoshiba T."/>
            <person name="Yamamoto Y."/>
            <person name="Aramaki H."/>
            <person name="Makino K."/>
            <person name="Suzuki M."/>
        </authorList>
    </citation>
    <scope>NUCLEOTIDE SEQUENCE [LARGE SCALE GENOMIC DNA]</scope>
    <source>
        <strain evidence="8">ATCC 51530 / DSM 4299 / JCM 9571 / NBRC 15438 / GSS1</strain>
    </source>
</reference>
<dbReference type="InterPro" id="IPR012001">
    <property type="entry name" value="Thiamin_PyroP_enz_TPP-bd_dom"/>
</dbReference>
<dbReference type="GO" id="GO:0009099">
    <property type="term" value="P:L-valine biosynthetic process"/>
    <property type="evidence" value="ECO:0007669"/>
    <property type="project" value="TreeGrafter"/>
</dbReference>
<keyword evidence="8" id="KW-1185">Reference proteome</keyword>
<dbReference type="Pfam" id="PF00205">
    <property type="entry name" value="TPP_enzyme_M"/>
    <property type="match status" value="1"/>
</dbReference>
<dbReference type="Pfam" id="PF02775">
    <property type="entry name" value="TPP_enzyme_C"/>
    <property type="match status" value="1"/>
</dbReference>
<evidence type="ECO:0000259" key="6">
    <source>
        <dbReference type="Pfam" id="PF02776"/>
    </source>
</evidence>
<gene>
    <name evidence="7" type="ORF">TVG0799969</name>
</gene>
<dbReference type="SUPFAM" id="SSF52467">
    <property type="entry name" value="DHS-like NAD/FAD-binding domain"/>
    <property type="match status" value="1"/>
</dbReference>
<dbReference type="InterPro" id="IPR011766">
    <property type="entry name" value="TPP_enzyme_TPP-bd"/>
</dbReference>
<evidence type="ECO:0000256" key="2">
    <source>
        <dbReference type="ARBA" id="ARBA00023052"/>
    </source>
</evidence>
<dbReference type="RefSeq" id="WP_010917042.1">
    <property type="nucleotide sequence ID" value="NC_002689.2"/>
</dbReference>
<dbReference type="Gene3D" id="3.40.50.970">
    <property type="match status" value="2"/>
</dbReference>
<dbReference type="InterPro" id="IPR029061">
    <property type="entry name" value="THDP-binding"/>
</dbReference>